<evidence type="ECO:0000256" key="1">
    <source>
        <dbReference type="SAM" id="MobiDB-lite"/>
    </source>
</evidence>
<sequence length="251" mass="27697">DQFEDSFSDLLREDSNESLASGISTREIPISHFENSLATQTRQPCDEINVTNLLMEDNESLPVSDSLRRQSMTSKGLVQNSFTDFQTTENEESLTDLSSVSSDDNNETLPPAANSGSLTDTNDQFEDSFSDLLREDSNESLASGISTREIPISHFENSLATQTRQPCDEINVTNLLMEDNESLPVSDSLRRQSMTSKGLVQNSFTDFQTTENEESLTDLSSVSSDDNNETLPPAANSGSLTDTNDQFEDSF</sequence>
<gene>
    <name evidence="2" type="ORF">g.46264</name>
</gene>
<name>A0A1B6EM91_9HEMI</name>
<feature type="region of interest" description="Disordered" evidence="1">
    <location>
        <begin position="202"/>
        <end position="251"/>
    </location>
</feature>
<organism evidence="2">
    <name type="scientific">Cuerna arida</name>
    <dbReference type="NCBI Taxonomy" id="1464854"/>
    <lineage>
        <taxon>Eukaryota</taxon>
        <taxon>Metazoa</taxon>
        <taxon>Ecdysozoa</taxon>
        <taxon>Arthropoda</taxon>
        <taxon>Hexapoda</taxon>
        <taxon>Insecta</taxon>
        <taxon>Pterygota</taxon>
        <taxon>Neoptera</taxon>
        <taxon>Paraneoptera</taxon>
        <taxon>Hemiptera</taxon>
        <taxon>Auchenorrhyncha</taxon>
        <taxon>Membracoidea</taxon>
        <taxon>Cicadellidae</taxon>
        <taxon>Cicadellinae</taxon>
        <taxon>Proconiini</taxon>
        <taxon>Cuerna</taxon>
    </lineage>
</organism>
<feature type="non-terminal residue" evidence="2">
    <location>
        <position position="251"/>
    </location>
</feature>
<reference evidence="2" key="1">
    <citation type="submission" date="2015-11" db="EMBL/GenBank/DDBJ databases">
        <title>De novo transcriptome assembly of four potential Pierce s Disease insect vectors from Arizona vineyards.</title>
        <authorList>
            <person name="Tassone E.E."/>
        </authorList>
    </citation>
    <scope>NUCLEOTIDE SEQUENCE</scope>
</reference>
<dbReference type="EMBL" id="GECZ01030733">
    <property type="protein sequence ID" value="JAS39036.1"/>
    <property type="molecule type" value="Transcribed_RNA"/>
</dbReference>
<protein>
    <submittedName>
        <fullName evidence="2">Uncharacterized protein</fullName>
    </submittedName>
</protein>
<accession>A0A1B6EM91</accession>
<feature type="non-terminal residue" evidence="2">
    <location>
        <position position="1"/>
    </location>
</feature>
<dbReference type="AlphaFoldDB" id="A0A1B6EM91"/>
<evidence type="ECO:0000313" key="2">
    <source>
        <dbReference type="EMBL" id="JAS39036.1"/>
    </source>
</evidence>
<feature type="region of interest" description="Disordered" evidence="1">
    <location>
        <begin position="1"/>
        <end position="24"/>
    </location>
</feature>
<feature type="region of interest" description="Disordered" evidence="1">
    <location>
        <begin position="80"/>
        <end position="124"/>
    </location>
</feature>
<proteinExistence type="predicted"/>